<name>A0A1H1UKD9_MUCMA</name>
<sequence>MFGLMISIIGSHFLLGSNLNIEPGVFAALLVSFFQSPGTVKVIVDVDFFS</sequence>
<reference evidence="1 2" key="1">
    <citation type="submission" date="2016-10" db="EMBL/GenBank/DDBJ databases">
        <authorList>
            <person name="de Groot N.N."/>
        </authorList>
    </citation>
    <scope>NUCLEOTIDE SEQUENCE [LARGE SCALE GENOMIC DNA]</scope>
    <source>
        <strain evidence="1 2">MP1X4</strain>
    </source>
</reference>
<organism evidence="1 2">
    <name type="scientific">Mucilaginibacter mallensis</name>
    <dbReference type="NCBI Taxonomy" id="652787"/>
    <lineage>
        <taxon>Bacteria</taxon>
        <taxon>Pseudomonadati</taxon>
        <taxon>Bacteroidota</taxon>
        <taxon>Sphingobacteriia</taxon>
        <taxon>Sphingobacteriales</taxon>
        <taxon>Sphingobacteriaceae</taxon>
        <taxon>Mucilaginibacter</taxon>
    </lineage>
</organism>
<accession>A0A1H1UKD9</accession>
<evidence type="ECO:0000313" key="2">
    <source>
        <dbReference type="Proteomes" id="UP000199679"/>
    </source>
</evidence>
<dbReference type="AlphaFoldDB" id="A0A1H1UKD9"/>
<dbReference type="EMBL" id="LT629740">
    <property type="protein sequence ID" value="SDS72923.1"/>
    <property type="molecule type" value="Genomic_DNA"/>
</dbReference>
<gene>
    <name evidence="1" type="ORF">SAMN05216490_1695</name>
</gene>
<keyword evidence="2" id="KW-1185">Reference proteome</keyword>
<evidence type="ECO:0000313" key="1">
    <source>
        <dbReference type="EMBL" id="SDS72923.1"/>
    </source>
</evidence>
<dbReference type="STRING" id="652787.SAMN05216490_1695"/>
<proteinExistence type="predicted"/>
<dbReference type="Proteomes" id="UP000199679">
    <property type="component" value="Chromosome I"/>
</dbReference>
<protein>
    <submittedName>
        <fullName evidence="1">Uncharacterized protein</fullName>
    </submittedName>
</protein>